<evidence type="ECO:0000256" key="1">
    <source>
        <dbReference type="ARBA" id="ARBA00004651"/>
    </source>
</evidence>
<dbReference type="EMBL" id="JRHC01000002">
    <property type="protein sequence ID" value="KJF43623.1"/>
    <property type="molecule type" value="Genomic_DNA"/>
</dbReference>
<dbReference type="OrthoDB" id="597874at2"/>
<evidence type="ECO:0000256" key="2">
    <source>
        <dbReference type="ARBA" id="ARBA00022448"/>
    </source>
</evidence>
<sequence>MNLYITIIILGVLIFLSHVFNQLFDKTKIPNVLLLLLIGIIIGPVSGIVTIDFFGKLGNVFTTITLVVILFESGAGLHFREIKKAIGSATVLTLLNFIITILLTSWVSRWLLGVDVMSSVFIGAIVGGTSSAVVIPMVRQLKMGEKSTSVLILESALSDVLCLVVGLALLDGMAENVVSPQMILLKMWKAFVFAVILGLLSGFLWSIFIGKIRSVKNSMFTTLAFVFVLCGVVELLGLNGGIAVLSFEIILGNIDGLVEYKKFRKVFTFKSSGFNPNERDFFAEVVFIMQTYFFVYVGISLQFGVPAIYATGFLIVLLIIAFRIPGVVYLTGKNITKPEKTIMAVMTPKGLVPAVLASLPLQRGLAHGEIIIDLGYSIVLFSIVICSLLVIMISLKPNLLDGFKKRRIETVGSEEIPFDVVQNNSTEHNPSDNISGDKNN</sequence>
<keyword evidence="2" id="KW-0813">Transport</keyword>
<feature type="compositionally biased region" description="Polar residues" evidence="9">
    <location>
        <begin position="421"/>
        <end position="440"/>
    </location>
</feature>
<dbReference type="InterPro" id="IPR006153">
    <property type="entry name" value="Cation/H_exchanger_TM"/>
</dbReference>
<evidence type="ECO:0000256" key="8">
    <source>
        <dbReference type="ARBA" id="ARBA00023136"/>
    </source>
</evidence>
<feature type="transmembrane region" description="Helical" evidence="10">
    <location>
        <begin position="6"/>
        <end position="24"/>
    </location>
</feature>
<keyword evidence="13" id="KW-1185">Reference proteome</keyword>
<keyword evidence="5 10" id="KW-0812">Transmembrane</keyword>
<keyword evidence="3" id="KW-0050">Antiport</keyword>
<keyword evidence="7" id="KW-0406">Ion transport</keyword>
<evidence type="ECO:0000256" key="10">
    <source>
        <dbReference type="SAM" id="Phobius"/>
    </source>
</evidence>
<gene>
    <name evidence="12" type="ORF">LH29_10940</name>
</gene>
<name>A0A0D8JCU7_9BACT</name>
<dbReference type="PANTHER" id="PTHR32507:SF0">
    <property type="entry name" value="NA(+)_H(+) ANTIPORTER 2-RELATED"/>
    <property type="match status" value="1"/>
</dbReference>
<dbReference type="GO" id="GO:1902600">
    <property type="term" value="P:proton transmembrane transport"/>
    <property type="evidence" value="ECO:0007669"/>
    <property type="project" value="InterPro"/>
</dbReference>
<evidence type="ECO:0000256" key="4">
    <source>
        <dbReference type="ARBA" id="ARBA00022475"/>
    </source>
</evidence>
<evidence type="ECO:0000259" key="11">
    <source>
        <dbReference type="Pfam" id="PF00999"/>
    </source>
</evidence>
<feature type="transmembrane region" description="Helical" evidence="10">
    <location>
        <begin position="118"/>
        <end position="138"/>
    </location>
</feature>
<dbReference type="PANTHER" id="PTHR32507">
    <property type="entry name" value="NA(+)/H(+) ANTIPORTER 1"/>
    <property type="match status" value="1"/>
</dbReference>
<dbReference type="Proteomes" id="UP000032544">
    <property type="component" value="Unassembled WGS sequence"/>
</dbReference>
<feature type="transmembrane region" description="Helical" evidence="10">
    <location>
        <begin position="307"/>
        <end position="330"/>
    </location>
</feature>
<comment type="subcellular location">
    <subcellularLocation>
        <location evidence="1">Cell membrane</location>
        <topology evidence="1">Multi-pass membrane protein</topology>
    </subcellularLocation>
</comment>
<keyword evidence="6 10" id="KW-1133">Transmembrane helix</keyword>
<keyword evidence="8 10" id="KW-0472">Membrane</keyword>
<feature type="transmembrane region" description="Helical" evidence="10">
    <location>
        <begin position="342"/>
        <end position="362"/>
    </location>
</feature>
<dbReference type="RefSeq" id="WP_045029370.1">
    <property type="nucleotide sequence ID" value="NZ_JRHC01000002.1"/>
</dbReference>
<feature type="transmembrane region" description="Helical" evidence="10">
    <location>
        <begin position="190"/>
        <end position="210"/>
    </location>
</feature>
<feature type="transmembrane region" description="Helical" evidence="10">
    <location>
        <begin position="31"/>
        <end position="54"/>
    </location>
</feature>
<evidence type="ECO:0000256" key="9">
    <source>
        <dbReference type="SAM" id="MobiDB-lite"/>
    </source>
</evidence>
<accession>A0A0D8JCU7</accession>
<feature type="transmembrane region" description="Helical" evidence="10">
    <location>
        <begin position="150"/>
        <end position="170"/>
    </location>
</feature>
<feature type="transmembrane region" description="Helical" evidence="10">
    <location>
        <begin position="374"/>
        <end position="395"/>
    </location>
</feature>
<proteinExistence type="predicted"/>
<evidence type="ECO:0000313" key="12">
    <source>
        <dbReference type="EMBL" id="KJF43623.1"/>
    </source>
</evidence>
<dbReference type="AlphaFoldDB" id="A0A0D8JCU7"/>
<feature type="region of interest" description="Disordered" evidence="9">
    <location>
        <begin position="419"/>
        <end position="440"/>
    </location>
</feature>
<dbReference type="Gene3D" id="1.20.1530.20">
    <property type="match status" value="1"/>
</dbReference>
<dbReference type="Pfam" id="PF00999">
    <property type="entry name" value="Na_H_Exchanger"/>
    <property type="match status" value="1"/>
</dbReference>
<dbReference type="GO" id="GO:0005886">
    <property type="term" value="C:plasma membrane"/>
    <property type="evidence" value="ECO:0007669"/>
    <property type="project" value="UniProtKB-SubCell"/>
</dbReference>
<dbReference type="InterPro" id="IPR038770">
    <property type="entry name" value="Na+/solute_symporter_sf"/>
</dbReference>
<protein>
    <recommendedName>
        <fullName evidence="11">Cation/H+ exchanger transmembrane domain-containing protein</fullName>
    </recommendedName>
</protein>
<comment type="caution">
    <text evidence="12">The sequence shown here is derived from an EMBL/GenBank/DDBJ whole genome shotgun (WGS) entry which is preliminary data.</text>
</comment>
<dbReference type="PATRIC" id="fig|1544798.3.peg.2343"/>
<keyword evidence="4" id="KW-1003">Cell membrane</keyword>
<evidence type="ECO:0000256" key="5">
    <source>
        <dbReference type="ARBA" id="ARBA00022692"/>
    </source>
</evidence>
<evidence type="ECO:0000256" key="6">
    <source>
        <dbReference type="ARBA" id="ARBA00022989"/>
    </source>
</evidence>
<feature type="transmembrane region" description="Helical" evidence="10">
    <location>
        <begin position="281"/>
        <end position="301"/>
    </location>
</feature>
<feature type="domain" description="Cation/H+ exchanger transmembrane" evidence="11">
    <location>
        <begin position="15"/>
        <end position="390"/>
    </location>
</feature>
<dbReference type="GO" id="GO:0015297">
    <property type="term" value="F:antiporter activity"/>
    <property type="evidence" value="ECO:0007669"/>
    <property type="project" value="UniProtKB-KW"/>
</dbReference>
<evidence type="ECO:0000256" key="7">
    <source>
        <dbReference type="ARBA" id="ARBA00023065"/>
    </source>
</evidence>
<feature type="transmembrane region" description="Helical" evidence="10">
    <location>
        <begin position="60"/>
        <end position="79"/>
    </location>
</feature>
<organism evidence="12 13">
    <name type="scientific">Draconibacterium sediminis</name>
    <dbReference type="NCBI Taxonomy" id="1544798"/>
    <lineage>
        <taxon>Bacteria</taxon>
        <taxon>Pseudomonadati</taxon>
        <taxon>Bacteroidota</taxon>
        <taxon>Bacteroidia</taxon>
        <taxon>Marinilabiliales</taxon>
        <taxon>Prolixibacteraceae</taxon>
        <taxon>Draconibacterium</taxon>
    </lineage>
</organism>
<evidence type="ECO:0000313" key="13">
    <source>
        <dbReference type="Proteomes" id="UP000032544"/>
    </source>
</evidence>
<evidence type="ECO:0000256" key="3">
    <source>
        <dbReference type="ARBA" id="ARBA00022449"/>
    </source>
</evidence>
<feature type="transmembrane region" description="Helical" evidence="10">
    <location>
        <begin position="217"/>
        <end position="236"/>
    </location>
</feature>
<dbReference type="STRING" id="1544798.LH29_10940"/>
<feature type="transmembrane region" description="Helical" evidence="10">
    <location>
        <begin position="91"/>
        <end position="112"/>
    </location>
</feature>
<reference evidence="12 13" key="1">
    <citation type="submission" date="2014-09" db="EMBL/GenBank/DDBJ databases">
        <title>Draft Genome Sequence of Draconibacterium sp. JN14CK-3.</title>
        <authorList>
            <person name="Dong C."/>
            <person name="Lai Q."/>
            <person name="Shao Z."/>
        </authorList>
    </citation>
    <scope>NUCLEOTIDE SEQUENCE [LARGE SCALE GENOMIC DNA]</scope>
    <source>
        <strain evidence="12 13">JN14CK-3</strain>
    </source>
</reference>